<keyword evidence="8" id="KW-1185">Reference proteome</keyword>
<dbReference type="SMART" id="SM00066">
    <property type="entry name" value="GAL4"/>
    <property type="match status" value="1"/>
</dbReference>
<organism evidence="7 8">
    <name type="scientific">Polytolypa hystricis (strain UAMH7299)</name>
    <dbReference type="NCBI Taxonomy" id="1447883"/>
    <lineage>
        <taxon>Eukaryota</taxon>
        <taxon>Fungi</taxon>
        <taxon>Dikarya</taxon>
        <taxon>Ascomycota</taxon>
        <taxon>Pezizomycotina</taxon>
        <taxon>Eurotiomycetes</taxon>
        <taxon>Eurotiomycetidae</taxon>
        <taxon>Onygenales</taxon>
        <taxon>Onygenales incertae sedis</taxon>
        <taxon>Polytolypa</taxon>
    </lineage>
</organism>
<keyword evidence="1" id="KW-0805">Transcription regulation</keyword>
<feature type="region of interest" description="Disordered" evidence="5">
    <location>
        <begin position="756"/>
        <end position="784"/>
    </location>
</feature>
<dbReference type="SUPFAM" id="SSF57701">
    <property type="entry name" value="Zn2/Cys6 DNA-binding domain"/>
    <property type="match status" value="1"/>
</dbReference>
<dbReference type="CDD" id="cd00067">
    <property type="entry name" value="GAL4"/>
    <property type="match status" value="1"/>
</dbReference>
<dbReference type="PANTHER" id="PTHR46910">
    <property type="entry name" value="TRANSCRIPTION FACTOR PDR1"/>
    <property type="match status" value="1"/>
</dbReference>
<dbReference type="InterPro" id="IPR050987">
    <property type="entry name" value="AtrR-like"/>
</dbReference>
<keyword evidence="2" id="KW-0238">DNA-binding</keyword>
<dbReference type="InterPro" id="IPR036864">
    <property type="entry name" value="Zn2-C6_fun-type_DNA-bd_sf"/>
</dbReference>
<feature type="domain" description="Zn(2)-C6 fungal-type" evidence="6">
    <location>
        <begin position="172"/>
        <end position="206"/>
    </location>
</feature>
<evidence type="ECO:0000256" key="1">
    <source>
        <dbReference type="ARBA" id="ARBA00023015"/>
    </source>
</evidence>
<dbReference type="Proteomes" id="UP000224634">
    <property type="component" value="Unassembled WGS sequence"/>
</dbReference>
<feature type="compositionally biased region" description="Polar residues" evidence="5">
    <location>
        <begin position="11"/>
        <end position="22"/>
    </location>
</feature>
<feature type="region of interest" description="Disordered" evidence="5">
    <location>
        <begin position="112"/>
        <end position="135"/>
    </location>
</feature>
<evidence type="ECO:0000313" key="7">
    <source>
        <dbReference type="EMBL" id="PGH14256.1"/>
    </source>
</evidence>
<dbReference type="PROSITE" id="PS50048">
    <property type="entry name" value="ZN2_CY6_FUNGAL_2"/>
    <property type="match status" value="1"/>
</dbReference>
<dbReference type="PROSITE" id="PS00463">
    <property type="entry name" value="ZN2_CY6_FUNGAL_1"/>
    <property type="match status" value="1"/>
</dbReference>
<dbReference type="GO" id="GO:0008270">
    <property type="term" value="F:zinc ion binding"/>
    <property type="evidence" value="ECO:0007669"/>
    <property type="project" value="InterPro"/>
</dbReference>
<dbReference type="STRING" id="1447883.A0A2B7XYH3"/>
<dbReference type="OrthoDB" id="5426978at2759"/>
<feature type="region of interest" description="Disordered" evidence="5">
    <location>
        <begin position="1"/>
        <end position="58"/>
    </location>
</feature>
<evidence type="ECO:0000259" key="6">
    <source>
        <dbReference type="PROSITE" id="PS50048"/>
    </source>
</evidence>
<accession>A0A2B7XYH3</accession>
<gene>
    <name evidence="7" type="ORF">AJ80_05996</name>
</gene>
<sequence length="885" mass="96311">MADRVSPKYPSPQQSSGEPLQQDSHRTTMSEGDSVNLASRDHNEMAPAPSYPSPNAAQINQGTMSYYANQSRQLTADELHLSAELSREASAANMNNGSANGIAHGQPMVLGPSNPGAPDMNRTPTGHHHAQQQQQQHILQFPPNQQVGVDPNHDLSYGDQSARKKRTKVSRACDECRRKKVRCDATSEAGVETCTNCRRTNATCEFSRVPMKRGPSKGYIKELADRINSLESQIQPGIGQEMQYQPMQEDASPRYHEFSPSVEGNLLTRKRTYSMSEGLPNAFMQPPFQTARPSSVGGWPVQTPTKDTTQAPQAEPVDMYSSALLANGSAKVNQPFWSQDESAGQQAALNTGLGDELQAVVDIDEKILDAYYQHIHPILPVFPNSKDRFHDHLQQCNRQVQEAFLHCLVAIIGADPIRAEKEFQQIPTFEKAQEGLYASFREDPSSRSLSTNFVLLQSIILMILEADSRGPENMRGQNGVPKSVLLEGAFSLAYHVAKSLGQLKTSNPEDQDIDSDANLARRNWVVVGVLSRWHAVAVAGPDFFGLNETATAEDRHTFGPATLQLSRYSTILSEIYELLFDTTAHTVSNYGSSRALKRNMHGQLNRIKDVEYLNLDGIGDPVSVAQIESFSPLMFWFITLLLKRHLYTYTPSEILYPAEVIINILHKQSESETPSPRSPFHMHFLALAIITLLEITDIPELASEAWEALDKALQTLSQREKNATLATEFEKIFTTRSWDAAFHAAIEAKLTKFRSAPEQQGAQTGVGVSGSTSGGNAPPVVGPTEQRSLQHLADLAVGAGGGALASSPPTTSAGNPPVAEDKDAASAAAGASGATTGAATAVGISDGLAAWGTTEPKTQQPRLFVDFTRLTSKGYLNVFAGNAIG</sequence>
<proteinExistence type="predicted"/>
<dbReference type="Pfam" id="PF00172">
    <property type="entry name" value="Zn_clus"/>
    <property type="match status" value="1"/>
</dbReference>
<dbReference type="GO" id="GO:0000981">
    <property type="term" value="F:DNA-binding transcription factor activity, RNA polymerase II-specific"/>
    <property type="evidence" value="ECO:0007669"/>
    <property type="project" value="InterPro"/>
</dbReference>
<reference evidence="7 8" key="1">
    <citation type="submission" date="2017-10" db="EMBL/GenBank/DDBJ databases">
        <title>Comparative genomics in systemic dimorphic fungi from Ajellomycetaceae.</title>
        <authorList>
            <person name="Munoz J.F."/>
            <person name="Mcewen J.G."/>
            <person name="Clay O.K."/>
            <person name="Cuomo C.A."/>
        </authorList>
    </citation>
    <scope>NUCLEOTIDE SEQUENCE [LARGE SCALE GENOMIC DNA]</scope>
    <source>
        <strain evidence="7 8">UAMH7299</strain>
    </source>
</reference>
<feature type="region of interest" description="Disordered" evidence="5">
    <location>
        <begin position="291"/>
        <end position="312"/>
    </location>
</feature>
<dbReference type="PANTHER" id="PTHR46910:SF40">
    <property type="entry name" value="ZN(II)2CYS6 TRANSCRIPTION FACTOR (EUROFUNG)"/>
    <property type="match status" value="1"/>
</dbReference>
<feature type="compositionally biased region" description="Low complexity" evidence="5">
    <location>
        <begin position="759"/>
        <end position="775"/>
    </location>
</feature>
<dbReference type="AlphaFoldDB" id="A0A2B7XYH3"/>
<keyword evidence="3" id="KW-0804">Transcription</keyword>
<dbReference type="CDD" id="cd12148">
    <property type="entry name" value="fungal_TF_MHR"/>
    <property type="match status" value="1"/>
</dbReference>
<name>A0A2B7XYH3_POLH7</name>
<feature type="compositionally biased region" description="Polar residues" evidence="5">
    <location>
        <begin position="302"/>
        <end position="312"/>
    </location>
</feature>
<dbReference type="Gene3D" id="4.10.240.10">
    <property type="entry name" value="Zn(2)-C6 fungal-type DNA-binding domain"/>
    <property type="match status" value="1"/>
</dbReference>
<evidence type="ECO:0000256" key="4">
    <source>
        <dbReference type="ARBA" id="ARBA00023242"/>
    </source>
</evidence>
<dbReference type="GO" id="GO:0003677">
    <property type="term" value="F:DNA binding"/>
    <property type="evidence" value="ECO:0007669"/>
    <property type="project" value="UniProtKB-KW"/>
</dbReference>
<protein>
    <recommendedName>
        <fullName evidence="6">Zn(2)-C6 fungal-type domain-containing protein</fullName>
    </recommendedName>
</protein>
<feature type="region of interest" description="Disordered" evidence="5">
    <location>
        <begin position="800"/>
        <end position="827"/>
    </location>
</feature>
<evidence type="ECO:0000256" key="5">
    <source>
        <dbReference type="SAM" id="MobiDB-lite"/>
    </source>
</evidence>
<evidence type="ECO:0000256" key="3">
    <source>
        <dbReference type="ARBA" id="ARBA00023163"/>
    </source>
</evidence>
<dbReference type="InterPro" id="IPR001138">
    <property type="entry name" value="Zn2Cys6_DnaBD"/>
</dbReference>
<keyword evidence="4" id="KW-0539">Nucleus</keyword>
<dbReference type="EMBL" id="PDNA01000095">
    <property type="protein sequence ID" value="PGH14256.1"/>
    <property type="molecule type" value="Genomic_DNA"/>
</dbReference>
<evidence type="ECO:0000313" key="8">
    <source>
        <dbReference type="Proteomes" id="UP000224634"/>
    </source>
</evidence>
<evidence type="ECO:0000256" key="2">
    <source>
        <dbReference type="ARBA" id="ARBA00023125"/>
    </source>
</evidence>
<comment type="caution">
    <text evidence="7">The sequence shown here is derived from an EMBL/GenBank/DDBJ whole genome shotgun (WGS) entry which is preliminary data.</text>
</comment>